<dbReference type="InterPro" id="IPR018492">
    <property type="entry name" value="Ribosomal_eL8/Nhp2"/>
</dbReference>
<dbReference type="GO" id="GO:1990904">
    <property type="term" value="C:ribonucleoprotein complex"/>
    <property type="evidence" value="ECO:0007669"/>
    <property type="project" value="UniProtKB-KW"/>
</dbReference>
<evidence type="ECO:0000256" key="1">
    <source>
        <dbReference type="ARBA" id="ARBA00004604"/>
    </source>
</evidence>
<dbReference type="GO" id="GO:0005730">
    <property type="term" value="C:nucleolus"/>
    <property type="evidence" value="ECO:0007669"/>
    <property type="project" value="UniProtKB-SubCell"/>
</dbReference>
<dbReference type="PRINTS" id="PR00881">
    <property type="entry name" value="L7ARS6FAMILY"/>
</dbReference>
<evidence type="ECO:0000256" key="7">
    <source>
        <dbReference type="ARBA" id="ARBA00083355"/>
    </source>
</evidence>
<reference evidence="10" key="1">
    <citation type="journal article" date="2019" name="Sci. Rep.">
        <title>No signal of deleterious mutation accumulation in conserved gene sequences of extant asexual hexapods.</title>
        <authorList>
            <person name="Brandt A."/>
            <person name="Bast J."/>
            <person name="Scheu S."/>
            <person name="Meusemann K."/>
            <person name="Donath A."/>
            <person name="Schuette K."/>
            <person name="Machida R."/>
            <person name="Kraaijeveld K."/>
        </authorList>
    </citation>
    <scope>NUCLEOTIDE SEQUENCE</scope>
    <source>
        <strain evidence="10">OG15828</strain>
    </source>
</reference>
<feature type="domain" description="Ribosomal protein eL8/eL30/eS12/Gadd45" evidence="9">
    <location>
        <begin position="52"/>
        <end position="145"/>
    </location>
</feature>
<name>A0A481SX77_9INSE</name>
<keyword evidence="5" id="KW-0539">Nucleus</keyword>
<dbReference type="AlphaFoldDB" id="A0A481SX77"/>
<comment type="subcellular location">
    <subcellularLocation>
        <location evidence="1">Nucleus</location>
        <location evidence="1">Nucleolus</location>
    </subcellularLocation>
</comment>
<accession>A0A481SX77</accession>
<dbReference type="PANTHER" id="PTHR23105">
    <property type="entry name" value="RIBOSOMAL PROTEIN L7AE FAMILY MEMBER"/>
    <property type="match status" value="1"/>
</dbReference>
<keyword evidence="3" id="KW-0690">Ribosome biogenesis</keyword>
<comment type="similarity">
    <text evidence="2">Belongs to the eukaryotic ribosomal protein eL8 family.</text>
</comment>
<keyword evidence="6" id="KW-0687">Ribonucleoprotein</keyword>
<organism evidence="10">
    <name type="scientific">Nicoletia phytophila</name>
    <dbReference type="NCBI Taxonomy" id="1350298"/>
    <lineage>
        <taxon>Eukaryota</taxon>
        <taxon>Metazoa</taxon>
        <taxon>Ecdysozoa</taxon>
        <taxon>Arthropoda</taxon>
        <taxon>Hexapoda</taxon>
        <taxon>Insecta</taxon>
        <taxon>Zygentoma</taxon>
        <taxon>Nicoletiidae</taxon>
        <taxon>Nicoletia</taxon>
    </lineage>
</organism>
<dbReference type="Pfam" id="PF01248">
    <property type="entry name" value="Ribosomal_L7Ae"/>
    <property type="match status" value="1"/>
</dbReference>
<evidence type="ECO:0000256" key="4">
    <source>
        <dbReference type="ARBA" id="ARBA00022552"/>
    </source>
</evidence>
<dbReference type="InterPro" id="IPR029064">
    <property type="entry name" value="Ribosomal_eL30-like_sf"/>
</dbReference>
<dbReference type="FunFam" id="3.30.1330.30:FF:000028">
    <property type="entry name" value="H/ACA ribonucleoprotein complex subunit 2-like protein"/>
    <property type="match status" value="1"/>
</dbReference>
<protein>
    <recommendedName>
        <fullName evidence="7">H/ACA snoRNP protein NHP2</fullName>
    </recommendedName>
</protein>
<feature type="region of interest" description="Disordered" evidence="8">
    <location>
        <begin position="1"/>
        <end position="26"/>
    </location>
</feature>
<dbReference type="InterPro" id="IPR050257">
    <property type="entry name" value="eL8/uL1-like"/>
</dbReference>
<sequence length="160" mass="18386">MGKSKKEKKNDEEQNGDTSQVTGEERELTYEEKLNFVSVIAKPMAPRKLTKKLYKVIKKATKQKTYLRQGLKDVQGRIRRGERGIVIFAGDVTPIEMMCHLPAVCEDKDIPYIYTPSRMDLGSALGVKRGCLMVMVRQHKDYQELYDECMEDIKCIPLPL</sequence>
<evidence type="ECO:0000259" key="9">
    <source>
        <dbReference type="Pfam" id="PF01248"/>
    </source>
</evidence>
<evidence type="ECO:0000256" key="2">
    <source>
        <dbReference type="ARBA" id="ARBA00007337"/>
    </source>
</evidence>
<dbReference type="InterPro" id="IPR004038">
    <property type="entry name" value="Ribosomal_eL8/eL30/eS12/Gad45"/>
</dbReference>
<evidence type="ECO:0000256" key="6">
    <source>
        <dbReference type="ARBA" id="ARBA00023274"/>
    </source>
</evidence>
<dbReference type="Gene3D" id="3.30.1330.30">
    <property type="match status" value="1"/>
</dbReference>
<evidence type="ECO:0000256" key="8">
    <source>
        <dbReference type="SAM" id="MobiDB-lite"/>
    </source>
</evidence>
<evidence type="ECO:0000256" key="3">
    <source>
        <dbReference type="ARBA" id="ARBA00022517"/>
    </source>
</evidence>
<proteinExistence type="evidence at transcript level"/>
<dbReference type="SUPFAM" id="SSF55315">
    <property type="entry name" value="L30e-like"/>
    <property type="match status" value="1"/>
</dbReference>
<evidence type="ECO:0000256" key="5">
    <source>
        <dbReference type="ARBA" id="ARBA00023242"/>
    </source>
</evidence>
<dbReference type="GO" id="GO:0003723">
    <property type="term" value="F:RNA binding"/>
    <property type="evidence" value="ECO:0007669"/>
    <property type="project" value="InterPro"/>
</dbReference>
<evidence type="ECO:0000313" key="10">
    <source>
        <dbReference type="EMBL" id="QBH73545.1"/>
    </source>
</evidence>
<dbReference type="GO" id="GO:0006364">
    <property type="term" value="P:rRNA processing"/>
    <property type="evidence" value="ECO:0007669"/>
    <property type="project" value="UniProtKB-KW"/>
</dbReference>
<keyword evidence="4" id="KW-0698">rRNA processing</keyword>
<dbReference type="EMBL" id="MH799386">
    <property type="protein sequence ID" value="QBH73545.1"/>
    <property type="molecule type" value="mRNA"/>
</dbReference>